<dbReference type="InterPro" id="IPR000757">
    <property type="entry name" value="Beta-glucanase-like"/>
</dbReference>
<dbReference type="GO" id="GO:0030246">
    <property type="term" value="F:carbohydrate binding"/>
    <property type="evidence" value="ECO:0007669"/>
    <property type="project" value="UniProtKB-KW"/>
</dbReference>
<reference evidence="3 5" key="1">
    <citation type="journal article" date="2020" name="Stud. Mycol.">
        <title>101 Dothideomycetes genomes: a test case for predicting lifestyles and emergence of pathogens.</title>
        <authorList>
            <person name="Haridas S."/>
            <person name="Albert R."/>
            <person name="Binder M."/>
            <person name="Bloem J."/>
            <person name="Labutti K."/>
            <person name="Salamov A."/>
            <person name="Andreopoulos B."/>
            <person name="Baker S."/>
            <person name="Barry K."/>
            <person name="Bills G."/>
            <person name="Bluhm B."/>
            <person name="Cannon C."/>
            <person name="Castanera R."/>
            <person name="Culley D."/>
            <person name="Daum C."/>
            <person name="Ezra D."/>
            <person name="Gonzalez J."/>
            <person name="Henrissat B."/>
            <person name="Kuo A."/>
            <person name="Liang C."/>
            <person name="Lipzen A."/>
            <person name="Lutzoni F."/>
            <person name="Magnuson J."/>
            <person name="Mondo S."/>
            <person name="Nolan M."/>
            <person name="Ohm R."/>
            <person name="Pangilinan J."/>
            <person name="Park H.-J."/>
            <person name="Ramirez L."/>
            <person name="Alfaro M."/>
            <person name="Sun H."/>
            <person name="Tritt A."/>
            <person name="Yoshinaga Y."/>
            <person name="Zwiers L.-H."/>
            <person name="Turgeon B."/>
            <person name="Goodwin S."/>
            <person name="Spatafora J."/>
            <person name="Crous P."/>
            <person name="Grigoriev I."/>
        </authorList>
    </citation>
    <scope>NUCLEOTIDE SEQUENCE</scope>
    <source>
        <strain evidence="3 5">CBS 304.34</strain>
    </source>
</reference>
<keyword evidence="1" id="KW-0732">Signal</keyword>
<dbReference type="PROSITE" id="PS51762">
    <property type="entry name" value="GH16_2"/>
    <property type="match status" value="1"/>
</dbReference>
<dbReference type="GO" id="GO:0004553">
    <property type="term" value="F:hydrolase activity, hydrolyzing O-glycosyl compounds"/>
    <property type="evidence" value="ECO:0007669"/>
    <property type="project" value="InterPro"/>
</dbReference>
<dbReference type="SUPFAM" id="SSF49899">
    <property type="entry name" value="Concanavalin A-like lectins/glucanases"/>
    <property type="match status" value="1"/>
</dbReference>
<dbReference type="AlphaFoldDB" id="A0A6A6YZJ6"/>
<dbReference type="Pfam" id="PF00722">
    <property type="entry name" value="Glyco_hydro_16"/>
    <property type="match status" value="1"/>
</dbReference>
<evidence type="ECO:0000313" key="5">
    <source>
        <dbReference type="RefSeq" id="XP_033580309.1"/>
    </source>
</evidence>
<protein>
    <submittedName>
        <fullName evidence="3 5">Concanavalin A-like lectin/glucanase</fullName>
    </submittedName>
</protein>
<dbReference type="Proteomes" id="UP000504636">
    <property type="component" value="Unplaced"/>
</dbReference>
<evidence type="ECO:0000259" key="2">
    <source>
        <dbReference type="PROSITE" id="PS51762"/>
    </source>
</evidence>
<dbReference type="RefSeq" id="XP_033580309.1">
    <property type="nucleotide sequence ID" value="XM_033724240.1"/>
</dbReference>
<evidence type="ECO:0000313" key="3">
    <source>
        <dbReference type="EMBL" id="KAF2813345.1"/>
    </source>
</evidence>
<reference evidence="5" key="3">
    <citation type="submission" date="2025-04" db="UniProtKB">
        <authorList>
            <consortium name="RefSeq"/>
        </authorList>
    </citation>
    <scope>IDENTIFICATION</scope>
    <source>
        <strain evidence="5">CBS 304.34</strain>
    </source>
</reference>
<sequence length="325" mass="35697">MRSSTFLPLFSMLGAFRALSLADDPRTNPAKDNSPNCSCYTVDGGNDTAYFTFHRFWDFRNLSPDHLTSDAWNADWWIQNWTSPASSDSPLERINLVENVGILTGKNGNGTALTLNTYRNNSHTQFTAEIQSMQQNIKHASIRFHARVVGSNGSEASKGACAGLFTWSNDDNESDIEILTQDPLGTIRYTNQPDLDKAGNAIPQASITSTALPPWSLFHTHRIDWLAHATHWFLDDALVAANTYSVPQRPSGIFMNLWGDGGSWTGEMAQGGSAVLVLEWVEAVFNTSGPVKGPGKRAEGKCGVVCRVDGVREIGWPEVYPNSKN</sequence>
<name>A0A6A6YZJ6_9PEZI</name>
<dbReference type="GO" id="GO:0005975">
    <property type="term" value="P:carbohydrate metabolic process"/>
    <property type="evidence" value="ECO:0007669"/>
    <property type="project" value="InterPro"/>
</dbReference>
<reference evidence="5" key="2">
    <citation type="submission" date="2020-04" db="EMBL/GenBank/DDBJ databases">
        <authorList>
            <consortium name="NCBI Genome Project"/>
        </authorList>
    </citation>
    <scope>NUCLEOTIDE SEQUENCE</scope>
    <source>
        <strain evidence="5">CBS 304.34</strain>
    </source>
</reference>
<feature type="signal peptide" evidence="1">
    <location>
        <begin position="1"/>
        <end position="22"/>
    </location>
</feature>
<keyword evidence="4" id="KW-1185">Reference proteome</keyword>
<dbReference type="InterPro" id="IPR013320">
    <property type="entry name" value="ConA-like_dom_sf"/>
</dbReference>
<dbReference type="EMBL" id="MU003696">
    <property type="protein sequence ID" value="KAF2813345.1"/>
    <property type="molecule type" value="Genomic_DNA"/>
</dbReference>
<dbReference type="PANTHER" id="PTHR38121">
    <property type="entry name" value="GH16 DOMAIN-CONTAINING PROTEIN"/>
    <property type="match status" value="1"/>
</dbReference>
<organism evidence="3">
    <name type="scientific">Mytilinidion resinicola</name>
    <dbReference type="NCBI Taxonomy" id="574789"/>
    <lineage>
        <taxon>Eukaryota</taxon>
        <taxon>Fungi</taxon>
        <taxon>Dikarya</taxon>
        <taxon>Ascomycota</taxon>
        <taxon>Pezizomycotina</taxon>
        <taxon>Dothideomycetes</taxon>
        <taxon>Pleosporomycetidae</taxon>
        <taxon>Mytilinidiales</taxon>
        <taxon>Mytilinidiaceae</taxon>
        <taxon>Mytilinidion</taxon>
    </lineage>
</organism>
<proteinExistence type="predicted"/>
<feature type="chain" id="PRO_5044629503" evidence="1">
    <location>
        <begin position="23"/>
        <end position="325"/>
    </location>
</feature>
<dbReference type="CDD" id="cd00413">
    <property type="entry name" value="Glyco_hydrolase_16"/>
    <property type="match status" value="1"/>
</dbReference>
<gene>
    <name evidence="3 5" type="ORF">BDZ99DRAFT_507345</name>
</gene>
<evidence type="ECO:0000256" key="1">
    <source>
        <dbReference type="SAM" id="SignalP"/>
    </source>
</evidence>
<feature type="domain" description="GH16" evidence="2">
    <location>
        <begin position="57"/>
        <end position="289"/>
    </location>
</feature>
<accession>A0A6A6YZJ6</accession>
<keyword evidence="3" id="KW-0430">Lectin</keyword>
<dbReference type="GeneID" id="54465133"/>
<dbReference type="OrthoDB" id="4388755at2759"/>
<dbReference type="PANTHER" id="PTHR38121:SF4">
    <property type="entry name" value="GH16 DOMAIN-CONTAINING PROTEIN-RELATED"/>
    <property type="match status" value="1"/>
</dbReference>
<evidence type="ECO:0000313" key="4">
    <source>
        <dbReference type="Proteomes" id="UP000504636"/>
    </source>
</evidence>
<dbReference type="Gene3D" id="2.60.120.200">
    <property type="match status" value="1"/>
</dbReference>